<dbReference type="AlphaFoldDB" id="A0A7X0HKR4"/>
<name>A0A7X0HKR4_9ACTN</name>
<evidence type="ECO:0000313" key="1">
    <source>
        <dbReference type="EMBL" id="MBB6439476.1"/>
    </source>
</evidence>
<protein>
    <submittedName>
        <fullName evidence="1">Uncharacterized protein</fullName>
    </submittedName>
</protein>
<dbReference type="RefSeq" id="WP_185036023.1">
    <property type="nucleotide sequence ID" value="NZ_BNBN01000021.1"/>
</dbReference>
<keyword evidence="2" id="KW-1185">Reference proteome</keyword>
<organism evidence="1 2">
    <name type="scientific">Streptomyces candidus</name>
    <dbReference type="NCBI Taxonomy" id="67283"/>
    <lineage>
        <taxon>Bacteria</taxon>
        <taxon>Bacillati</taxon>
        <taxon>Actinomycetota</taxon>
        <taxon>Actinomycetes</taxon>
        <taxon>Kitasatosporales</taxon>
        <taxon>Streptomycetaceae</taxon>
        <taxon>Streptomyces</taxon>
    </lineage>
</organism>
<gene>
    <name evidence="1" type="ORF">HNQ79_005988</name>
</gene>
<evidence type="ECO:0000313" key="2">
    <source>
        <dbReference type="Proteomes" id="UP000540423"/>
    </source>
</evidence>
<sequence>MQPVKDVVLTDELRRYMIGHGTPPDPVAEALGPEAQMQVPPEQGALLTLLALLLSARHLAVLRCSSRAERVRRG</sequence>
<dbReference type="EMBL" id="JACHEM010000022">
    <property type="protein sequence ID" value="MBB6439476.1"/>
    <property type="molecule type" value="Genomic_DNA"/>
</dbReference>
<proteinExistence type="predicted"/>
<dbReference type="Proteomes" id="UP000540423">
    <property type="component" value="Unassembled WGS sequence"/>
</dbReference>
<comment type="caution">
    <text evidence="1">The sequence shown here is derived from an EMBL/GenBank/DDBJ whole genome shotgun (WGS) entry which is preliminary data.</text>
</comment>
<accession>A0A7X0HKR4</accession>
<reference evidence="1 2" key="1">
    <citation type="submission" date="2020-08" db="EMBL/GenBank/DDBJ databases">
        <title>Genomic Encyclopedia of Type Strains, Phase IV (KMG-IV): sequencing the most valuable type-strain genomes for metagenomic binning, comparative biology and taxonomic classification.</title>
        <authorList>
            <person name="Goeker M."/>
        </authorList>
    </citation>
    <scope>NUCLEOTIDE SEQUENCE [LARGE SCALE GENOMIC DNA]</scope>
    <source>
        <strain evidence="1 2">DSM 40141</strain>
    </source>
</reference>